<keyword evidence="5 6" id="KW-0539">Nucleus</keyword>
<feature type="region of interest" description="Disordered" evidence="7">
    <location>
        <begin position="23"/>
        <end position="216"/>
    </location>
</feature>
<dbReference type="InterPro" id="IPR001766">
    <property type="entry name" value="Fork_head_dom"/>
</dbReference>
<keyword evidence="3 6" id="KW-0238">DNA-binding</keyword>
<evidence type="ECO:0000313" key="9">
    <source>
        <dbReference type="EMBL" id="KPM45916.1"/>
    </source>
</evidence>
<evidence type="ECO:0000259" key="8">
    <source>
        <dbReference type="PROSITE" id="PS50039"/>
    </source>
</evidence>
<dbReference type="InterPro" id="IPR036388">
    <property type="entry name" value="WH-like_DNA-bd_sf"/>
</dbReference>
<dbReference type="SUPFAM" id="SSF46785">
    <property type="entry name" value="Winged helix' DNA-binding domain"/>
    <property type="match status" value="1"/>
</dbReference>
<feature type="non-terminal residue" evidence="9">
    <location>
        <position position="1"/>
    </location>
</feature>
<dbReference type="PANTHER" id="PTHR45881:SF5">
    <property type="entry name" value="FORK-HEAD DOMAIN-CONTAINING PROTEIN"/>
    <property type="match status" value="1"/>
</dbReference>
<feature type="compositionally biased region" description="Polar residues" evidence="7">
    <location>
        <begin position="105"/>
        <end position="129"/>
    </location>
</feature>
<evidence type="ECO:0000256" key="1">
    <source>
        <dbReference type="ARBA" id="ARBA00004123"/>
    </source>
</evidence>
<dbReference type="Proteomes" id="UP000050424">
    <property type="component" value="Unassembled WGS sequence"/>
</dbReference>
<keyword evidence="10" id="KW-1185">Reference proteome</keyword>
<name>A0A0N8H8Z1_9HYPO</name>
<dbReference type="PRINTS" id="PR00053">
    <property type="entry name" value="FORKHEAD"/>
</dbReference>
<dbReference type="GO" id="GO:0000978">
    <property type="term" value="F:RNA polymerase II cis-regulatory region sequence-specific DNA binding"/>
    <property type="evidence" value="ECO:0007669"/>
    <property type="project" value="TreeGrafter"/>
</dbReference>
<feature type="compositionally biased region" description="Basic residues" evidence="7">
    <location>
        <begin position="432"/>
        <end position="449"/>
    </location>
</feature>
<feature type="compositionally biased region" description="Polar residues" evidence="7">
    <location>
        <begin position="153"/>
        <end position="167"/>
    </location>
</feature>
<accession>A0A0N8H8Z1</accession>
<dbReference type="EMBL" id="LKCW01000004">
    <property type="protein sequence ID" value="KPM45916.1"/>
    <property type="molecule type" value="Genomic_DNA"/>
</dbReference>
<organism evidence="9 10">
    <name type="scientific">Neonectria ditissima</name>
    <dbReference type="NCBI Taxonomy" id="78410"/>
    <lineage>
        <taxon>Eukaryota</taxon>
        <taxon>Fungi</taxon>
        <taxon>Dikarya</taxon>
        <taxon>Ascomycota</taxon>
        <taxon>Pezizomycotina</taxon>
        <taxon>Sordariomycetes</taxon>
        <taxon>Hypocreomycetidae</taxon>
        <taxon>Hypocreales</taxon>
        <taxon>Nectriaceae</taxon>
        <taxon>Neonectria</taxon>
    </lineage>
</organism>
<dbReference type="PROSITE" id="PS50039">
    <property type="entry name" value="FORK_HEAD_3"/>
    <property type="match status" value="1"/>
</dbReference>
<proteinExistence type="predicted"/>
<dbReference type="InterPro" id="IPR036390">
    <property type="entry name" value="WH_DNA-bd_sf"/>
</dbReference>
<feature type="region of interest" description="Disordered" evidence="7">
    <location>
        <begin position="274"/>
        <end position="312"/>
    </location>
</feature>
<dbReference type="AlphaFoldDB" id="A0A0N8H8Z1"/>
<dbReference type="SMART" id="SM00339">
    <property type="entry name" value="FH"/>
    <property type="match status" value="1"/>
</dbReference>
<comment type="subcellular location">
    <subcellularLocation>
        <location evidence="1 6">Nucleus</location>
    </subcellularLocation>
</comment>
<feature type="domain" description="Fork-head" evidence="8">
    <location>
        <begin position="311"/>
        <end position="423"/>
    </location>
</feature>
<dbReference type="GO" id="GO:0000981">
    <property type="term" value="F:DNA-binding transcription factor activity, RNA polymerase II-specific"/>
    <property type="evidence" value="ECO:0007669"/>
    <property type="project" value="TreeGrafter"/>
</dbReference>
<evidence type="ECO:0000256" key="3">
    <source>
        <dbReference type="ARBA" id="ARBA00023125"/>
    </source>
</evidence>
<evidence type="ECO:0000256" key="5">
    <source>
        <dbReference type="ARBA" id="ARBA00023242"/>
    </source>
</evidence>
<feature type="region of interest" description="Disordered" evidence="7">
    <location>
        <begin position="417"/>
        <end position="457"/>
    </location>
</feature>
<dbReference type="PROSITE" id="PS00658">
    <property type="entry name" value="FORK_HEAD_2"/>
    <property type="match status" value="1"/>
</dbReference>
<evidence type="ECO:0000256" key="7">
    <source>
        <dbReference type="SAM" id="MobiDB-lite"/>
    </source>
</evidence>
<dbReference type="Gene3D" id="1.10.10.10">
    <property type="entry name" value="Winged helix-like DNA-binding domain superfamily/Winged helix DNA-binding domain"/>
    <property type="match status" value="1"/>
</dbReference>
<feature type="compositionally biased region" description="Polar residues" evidence="7">
    <location>
        <begin position="182"/>
        <end position="213"/>
    </location>
</feature>
<keyword evidence="2" id="KW-0805">Transcription regulation</keyword>
<evidence type="ECO:0000313" key="10">
    <source>
        <dbReference type="Proteomes" id="UP000050424"/>
    </source>
</evidence>
<reference evidence="9 10" key="1">
    <citation type="submission" date="2015-09" db="EMBL/GenBank/DDBJ databases">
        <title>Draft genome of a European isolate of the apple canker pathogen Neonectria ditissima.</title>
        <authorList>
            <person name="Gomez-Cortecero A."/>
            <person name="Harrison R.J."/>
            <person name="Armitage A.D."/>
        </authorList>
    </citation>
    <scope>NUCLEOTIDE SEQUENCE [LARGE SCALE GENOMIC DNA]</scope>
    <source>
        <strain evidence="9 10">R09/05</strain>
    </source>
</reference>
<gene>
    <name evidence="9" type="ORF">AK830_g566</name>
</gene>
<protein>
    <recommendedName>
        <fullName evidence="8">Fork-head domain-containing protein</fullName>
    </recommendedName>
</protein>
<comment type="caution">
    <text evidence="9">The sequence shown here is derived from an EMBL/GenBank/DDBJ whole genome shotgun (WGS) entry which is preliminary data.</text>
</comment>
<dbReference type="Pfam" id="PF00250">
    <property type="entry name" value="Forkhead"/>
    <property type="match status" value="1"/>
</dbReference>
<sequence>HTTSPPPTRASFASLLWEDVKPPRDQIVLPSQSSPSDFSLPPMDPPFPGGEQPSSYTNRLVPGAGQQSNSVSEFTAMDAYYTPSPTAEQESPHLPEAGSLPLASTLYQAQQHSLSTHSPSGLASMTSHPQYLHRSHQTWPSPPPGSEEFDNYSYRSSPTCASSQTGYDPSPVSPRTWPSPHQPLQQPTDSFTQQYQQDSFSNVQIGTPTSTGSFPVCGSQVLTPYTGSLNRCFESDIDGLGRDQSSPGGISDVPVGALSCAPSPTEYPSDTSLYMAPTNKDDASLGEAKTVPSSDENLETKEASQPAPAAKAGEPYAQLICRALRSRPDYSMTLQEIYQWFRDNTDKTEVMGKGWQNSIRHNLSMNAAFDKRDPDQSSPAAARTGYQARMRAVRNAKRSTEWILTDWAIRDGVQSTTRYRKDAPARNSQRAGNRKGGCKSSRVKTRAHPYGHMTPLPSTHAHAAAASLGPAASPAHYVMPMRSFGHAMAMGPAFMPGMGTYTYGADGNAMLAQRLGTPPQMIIKQESSYSPLTPETTAPDSFGMMLPEPSLAHQSASAIQGATFALPSGNAASQESHGLMYTGPSPCDFPCNLNQVSGIYQGECPQPNEQAAGGGSGFLFGPTNGQDYQWHHDAL</sequence>
<dbReference type="InterPro" id="IPR030456">
    <property type="entry name" value="TF_fork_head_CS_2"/>
</dbReference>
<dbReference type="OrthoDB" id="5954824at2759"/>
<evidence type="ECO:0000256" key="6">
    <source>
        <dbReference type="PROSITE-ProRule" id="PRU00089"/>
    </source>
</evidence>
<evidence type="ECO:0000256" key="2">
    <source>
        <dbReference type="ARBA" id="ARBA00023015"/>
    </source>
</evidence>
<dbReference type="PANTHER" id="PTHR45881">
    <property type="entry name" value="CHECKPOINT SUPPRESSOR 1-LIKE, ISOFORM A-RELATED"/>
    <property type="match status" value="1"/>
</dbReference>
<feature type="DNA-binding region" description="Fork-head" evidence="6">
    <location>
        <begin position="311"/>
        <end position="423"/>
    </location>
</feature>
<evidence type="ECO:0000256" key="4">
    <source>
        <dbReference type="ARBA" id="ARBA00023163"/>
    </source>
</evidence>
<dbReference type="GO" id="GO:0005634">
    <property type="term" value="C:nucleus"/>
    <property type="evidence" value="ECO:0007669"/>
    <property type="project" value="UniProtKB-SubCell"/>
</dbReference>
<keyword evidence="4" id="KW-0804">Transcription</keyword>
<dbReference type="STRING" id="78410.A0A0N8H8Z1"/>